<gene>
    <name evidence="9" type="primary">hflK</name>
    <name evidence="9" type="ORF">AB5I84_02420</name>
</gene>
<evidence type="ECO:0000256" key="3">
    <source>
        <dbReference type="ARBA" id="ARBA00022692"/>
    </source>
</evidence>
<keyword evidence="10" id="KW-1185">Reference proteome</keyword>
<dbReference type="Gene3D" id="3.30.479.30">
    <property type="entry name" value="Band 7 domain"/>
    <property type="match status" value="1"/>
</dbReference>
<reference evidence="9 10" key="1">
    <citation type="submission" date="2024-07" db="EMBL/GenBank/DDBJ databases">
        <authorList>
            <person name="Ren Q."/>
        </authorList>
    </citation>
    <scope>NUCLEOTIDE SEQUENCE [LARGE SCALE GENOMIC DNA]</scope>
    <source>
        <strain evidence="9 10">REN37</strain>
    </source>
</reference>
<keyword evidence="3 6" id="KW-0812">Transmembrane</keyword>
<comment type="subunit">
    <text evidence="6">HflC and HflK may interact to form a multimeric complex.</text>
</comment>
<evidence type="ECO:0000256" key="5">
    <source>
        <dbReference type="ARBA" id="ARBA00023136"/>
    </source>
</evidence>
<keyword evidence="4 6" id="KW-1133">Transmembrane helix</keyword>
<evidence type="ECO:0000259" key="8">
    <source>
        <dbReference type="SMART" id="SM00244"/>
    </source>
</evidence>
<dbReference type="Pfam" id="PF01145">
    <property type="entry name" value="Band_7"/>
    <property type="match status" value="1"/>
</dbReference>
<keyword evidence="5 6" id="KW-0472">Membrane</keyword>
<evidence type="ECO:0000256" key="4">
    <source>
        <dbReference type="ARBA" id="ARBA00022989"/>
    </source>
</evidence>
<dbReference type="InterPro" id="IPR001107">
    <property type="entry name" value="Band_7"/>
</dbReference>
<dbReference type="Pfam" id="PF12221">
    <property type="entry name" value="HflK_N"/>
    <property type="match status" value="1"/>
</dbReference>
<evidence type="ECO:0000256" key="2">
    <source>
        <dbReference type="ARBA" id="ARBA00006971"/>
    </source>
</evidence>
<comment type="caution">
    <text evidence="9">The sequence shown here is derived from an EMBL/GenBank/DDBJ whole genome shotgun (WGS) entry which is preliminary data.</text>
</comment>
<comment type="subcellular location">
    <subcellularLocation>
        <location evidence="1">Membrane</location>
        <topology evidence="1">Single-pass membrane protein</topology>
    </subcellularLocation>
</comment>
<feature type="domain" description="Band 7" evidence="8">
    <location>
        <begin position="74"/>
        <end position="234"/>
    </location>
</feature>
<dbReference type="GO" id="GO:0008233">
    <property type="term" value="F:peptidase activity"/>
    <property type="evidence" value="ECO:0007669"/>
    <property type="project" value="UniProtKB-KW"/>
</dbReference>
<protein>
    <recommendedName>
        <fullName evidence="6">Protein HflK</fullName>
    </recommendedName>
</protein>
<evidence type="ECO:0000256" key="6">
    <source>
        <dbReference type="RuleBase" id="RU364113"/>
    </source>
</evidence>
<feature type="region of interest" description="Disordered" evidence="7">
    <location>
        <begin position="1"/>
        <end position="31"/>
    </location>
</feature>
<dbReference type="Proteomes" id="UP001562065">
    <property type="component" value="Unassembled WGS sequence"/>
</dbReference>
<dbReference type="EMBL" id="JBGCUO010000001">
    <property type="protein sequence ID" value="MEY1660998.1"/>
    <property type="molecule type" value="Genomic_DNA"/>
</dbReference>
<dbReference type="InterPro" id="IPR001972">
    <property type="entry name" value="Stomatin_HflK_fam"/>
</dbReference>
<evidence type="ECO:0000256" key="1">
    <source>
        <dbReference type="ARBA" id="ARBA00004167"/>
    </source>
</evidence>
<feature type="compositionally biased region" description="Polar residues" evidence="7">
    <location>
        <begin position="346"/>
        <end position="378"/>
    </location>
</feature>
<feature type="transmembrane region" description="Helical" evidence="6">
    <location>
        <begin position="58"/>
        <end position="77"/>
    </location>
</feature>
<feature type="region of interest" description="Disordered" evidence="7">
    <location>
        <begin position="343"/>
        <end position="384"/>
    </location>
</feature>
<evidence type="ECO:0000313" key="9">
    <source>
        <dbReference type="EMBL" id="MEY1660998.1"/>
    </source>
</evidence>
<organism evidence="9 10">
    <name type="scientific">Isoalcanivorax beigongshangi</name>
    <dbReference type="NCBI Taxonomy" id="3238810"/>
    <lineage>
        <taxon>Bacteria</taxon>
        <taxon>Pseudomonadati</taxon>
        <taxon>Pseudomonadota</taxon>
        <taxon>Gammaproteobacteria</taxon>
        <taxon>Oceanospirillales</taxon>
        <taxon>Alcanivoracaceae</taxon>
        <taxon>Isoalcanivorax</taxon>
    </lineage>
</organism>
<name>A0ABV4ADR7_9GAMM</name>
<dbReference type="InterPro" id="IPR020980">
    <property type="entry name" value="Membrane_HflK_N"/>
</dbReference>
<keyword evidence="9" id="KW-0378">Hydrolase</keyword>
<sequence>MAWNEPGGNKPRDPWGGGSGGKNTQGPPDLDEVFKNLKQKFTGGGGGSQGSGAGFPKATLGLVAALLAVLYLFWAAFQVDAAEQAVVLRFGKLHRVVDSGLNWHLPPFEQYRKVNVTQVRSHRVSEEMLTGDTNIVGVTLEVQYRVFDPEAYLLKVANADSMLRNATESALRHVAGSKTINAVLSTEREELRVAVQHRLQHYLDEYSTGLLVQAVVLDSTEAPAAVRDAFQDVTRAREDEDRFKKEAEAYANSLIPEARGRAQRLREEAQAYRAESVDRAEGEAERFGKLLTEYRRAPEVTRERLYLETLEAVFGNSSKVLVDSEGSNNMMYLPLDQLMRERAASGTGSNADSSAPRAQTSTDSPATSQAPASRSLYNRQREAR</sequence>
<dbReference type="InterPro" id="IPR010201">
    <property type="entry name" value="HflK"/>
</dbReference>
<evidence type="ECO:0000313" key="10">
    <source>
        <dbReference type="Proteomes" id="UP001562065"/>
    </source>
</evidence>
<proteinExistence type="inferred from homology"/>
<evidence type="ECO:0000256" key="7">
    <source>
        <dbReference type="SAM" id="MobiDB-lite"/>
    </source>
</evidence>
<dbReference type="PANTHER" id="PTHR43327:SF2">
    <property type="entry name" value="MODULATOR OF FTSH PROTEASE HFLK"/>
    <property type="match status" value="1"/>
</dbReference>
<dbReference type="InterPro" id="IPR036013">
    <property type="entry name" value="Band_7/SPFH_dom_sf"/>
</dbReference>
<dbReference type="SMART" id="SM00244">
    <property type="entry name" value="PHB"/>
    <property type="match status" value="1"/>
</dbReference>
<accession>A0ABV4ADR7</accession>
<dbReference type="NCBIfam" id="TIGR01933">
    <property type="entry name" value="hflK"/>
    <property type="match status" value="1"/>
</dbReference>
<dbReference type="RefSeq" id="WP_369454237.1">
    <property type="nucleotide sequence ID" value="NZ_JBGCUO010000001.1"/>
</dbReference>
<dbReference type="SUPFAM" id="SSF117892">
    <property type="entry name" value="Band 7/SPFH domain"/>
    <property type="match status" value="1"/>
</dbReference>
<keyword evidence="9" id="KW-0645">Protease</keyword>
<dbReference type="PANTHER" id="PTHR43327">
    <property type="entry name" value="STOMATIN-LIKE PROTEIN 2, MITOCHONDRIAL"/>
    <property type="match status" value="1"/>
</dbReference>
<dbReference type="CDD" id="cd03404">
    <property type="entry name" value="SPFH_HflK"/>
    <property type="match status" value="1"/>
</dbReference>
<dbReference type="InterPro" id="IPR050710">
    <property type="entry name" value="Band7/mec-2_domain"/>
</dbReference>
<dbReference type="GO" id="GO:0006508">
    <property type="term" value="P:proteolysis"/>
    <property type="evidence" value="ECO:0007669"/>
    <property type="project" value="UniProtKB-KW"/>
</dbReference>
<comment type="similarity">
    <text evidence="2 6">Belongs to the band 7/mec-2 family. HflK subfamily.</text>
</comment>
<dbReference type="PRINTS" id="PR00721">
    <property type="entry name" value="STOMATIN"/>
</dbReference>
<comment type="function">
    <text evidence="6">HflC and HflK could encode or regulate a protease.</text>
</comment>